<keyword evidence="1" id="KW-0413">Isomerase</keyword>
<name>A0A368NG56_9GAMM</name>
<accession>A0A368NG56</accession>
<dbReference type="AlphaFoldDB" id="A0A368NG56"/>
<sequence length="401" mass="45268">MAERWRKQQLGYCSNVHPGESLAEVLRNITDFISPVREQRGLTEMEAGLWLSERAASELLSAPAHLKQWQLQLEKHAIQVRSLNGFPAGNFHQARVKELAYLPDWSDPARLEYSLKLAKILVASLPDNESYGTISTLPLGYAQDWTEKKQQQAAEQLIQLATALATLEQESGKQIRFCIEMEPGCALEYTSQLIAFYDTTLRQTAAQNQIPFALVKRHLGCCYDICHQAVMHEDIYASLDAIHRIGITIGKLQVSSALVANQPARADTRNDLQAFAEPKYMHQVATQVEQGCKRIDDLAALLDGSVALPSSNPWRIHFHVPLQATELISQRLTTTADQISHVCRFLEQHQDCHPHIEVETYTWQLLPEDQRPNSNDALITGICGELSWLEQQLSQWQLLSN</sequence>
<evidence type="ECO:0000313" key="2">
    <source>
        <dbReference type="Proteomes" id="UP000252558"/>
    </source>
</evidence>
<keyword evidence="2" id="KW-1185">Reference proteome</keyword>
<gene>
    <name evidence="1" type="ORF">DU002_12655</name>
</gene>
<dbReference type="EMBL" id="QPID01000007">
    <property type="protein sequence ID" value="RCU49196.1"/>
    <property type="molecule type" value="Genomic_DNA"/>
</dbReference>
<dbReference type="Proteomes" id="UP000252558">
    <property type="component" value="Unassembled WGS sequence"/>
</dbReference>
<reference evidence="1 2" key="1">
    <citation type="submission" date="2018-07" db="EMBL/GenBank/DDBJ databases">
        <title>Corallincola holothuriorum sp. nov., a new facultative anaerobe isolated from sea cucumber Apostichopus japonicus.</title>
        <authorList>
            <person name="Xia H."/>
        </authorList>
    </citation>
    <scope>NUCLEOTIDE SEQUENCE [LARGE SCALE GENOMIC DNA]</scope>
    <source>
        <strain evidence="1 2">C4</strain>
    </source>
</reference>
<dbReference type="GO" id="GO:0016853">
    <property type="term" value="F:isomerase activity"/>
    <property type="evidence" value="ECO:0007669"/>
    <property type="project" value="UniProtKB-KW"/>
</dbReference>
<dbReference type="Gene3D" id="3.20.20.150">
    <property type="entry name" value="Divalent-metal-dependent TIM barrel enzymes"/>
    <property type="match status" value="1"/>
</dbReference>
<dbReference type="SUPFAM" id="SSF51658">
    <property type="entry name" value="Xylose isomerase-like"/>
    <property type="match status" value="1"/>
</dbReference>
<dbReference type="OrthoDB" id="9785907at2"/>
<protein>
    <submittedName>
        <fullName evidence="1">Sugar phosphate isomerase/epimerase</fullName>
    </submittedName>
</protein>
<dbReference type="InterPro" id="IPR036237">
    <property type="entry name" value="Xyl_isomerase-like_sf"/>
</dbReference>
<dbReference type="RefSeq" id="WP_114338756.1">
    <property type="nucleotide sequence ID" value="NZ_QPID01000007.1"/>
</dbReference>
<evidence type="ECO:0000313" key="1">
    <source>
        <dbReference type="EMBL" id="RCU49196.1"/>
    </source>
</evidence>
<organism evidence="1 2">
    <name type="scientific">Corallincola holothuriorum</name>
    <dbReference type="NCBI Taxonomy" id="2282215"/>
    <lineage>
        <taxon>Bacteria</taxon>
        <taxon>Pseudomonadati</taxon>
        <taxon>Pseudomonadota</taxon>
        <taxon>Gammaproteobacteria</taxon>
        <taxon>Alteromonadales</taxon>
        <taxon>Psychromonadaceae</taxon>
        <taxon>Corallincola</taxon>
    </lineage>
</organism>
<comment type="caution">
    <text evidence="1">The sequence shown here is derived from an EMBL/GenBank/DDBJ whole genome shotgun (WGS) entry which is preliminary data.</text>
</comment>
<proteinExistence type="predicted"/>
<dbReference type="NCBIfam" id="NF035939">
    <property type="entry name" value="TIM_EboE"/>
    <property type="match status" value="1"/>
</dbReference>